<keyword evidence="13" id="KW-1185">Reference proteome</keyword>
<feature type="chain" id="PRO_5015892362" description="Catalase-related peroxidase" evidence="10">
    <location>
        <begin position="25"/>
        <end position="321"/>
    </location>
</feature>
<dbReference type="GO" id="GO:0042542">
    <property type="term" value="P:response to hydrogen peroxide"/>
    <property type="evidence" value="ECO:0007669"/>
    <property type="project" value="TreeGrafter"/>
</dbReference>
<evidence type="ECO:0000256" key="9">
    <source>
        <dbReference type="PIRSR" id="PIRSR000296-2"/>
    </source>
</evidence>
<dbReference type="GO" id="GO:0005737">
    <property type="term" value="C:cytoplasm"/>
    <property type="evidence" value="ECO:0007669"/>
    <property type="project" value="TreeGrafter"/>
</dbReference>
<dbReference type="InterPro" id="IPR024168">
    <property type="entry name" value="Catalase_SrpA-type_pred"/>
</dbReference>
<evidence type="ECO:0000256" key="7">
    <source>
        <dbReference type="PIRNR" id="PIRNR000296"/>
    </source>
</evidence>
<comment type="function">
    <text evidence="7">Has an organic peroxide-dependent peroxidase activity.</text>
</comment>
<dbReference type="Gene3D" id="1.20.1280.120">
    <property type="match status" value="1"/>
</dbReference>
<keyword evidence="6 7" id="KW-0408">Iron</keyword>
<dbReference type="PIRSF" id="PIRSF000296">
    <property type="entry name" value="SrpA"/>
    <property type="match status" value="1"/>
</dbReference>
<dbReference type="EC" id="1.11.1.-" evidence="7"/>
<dbReference type="EMBL" id="NBIU01000028">
    <property type="protein sequence ID" value="PZT47572.1"/>
    <property type="molecule type" value="Genomic_DNA"/>
</dbReference>
<dbReference type="InterPro" id="IPR011614">
    <property type="entry name" value="Catalase_core"/>
</dbReference>
<dbReference type="AlphaFoldDB" id="A0A2W6MT27"/>
<dbReference type="PANTHER" id="PTHR11465:SF9">
    <property type="entry name" value="CATALASE"/>
    <property type="match status" value="1"/>
</dbReference>
<evidence type="ECO:0000256" key="10">
    <source>
        <dbReference type="SAM" id="SignalP"/>
    </source>
</evidence>
<dbReference type="RefSeq" id="WP_111230354.1">
    <property type="nucleotide sequence ID" value="NZ_NBIU01000028.1"/>
</dbReference>
<dbReference type="GO" id="GO:0042744">
    <property type="term" value="P:hydrogen peroxide catabolic process"/>
    <property type="evidence" value="ECO:0007669"/>
    <property type="project" value="TreeGrafter"/>
</dbReference>
<dbReference type="GO" id="GO:0004096">
    <property type="term" value="F:catalase activity"/>
    <property type="evidence" value="ECO:0007669"/>
    <property type="project" value="InterPro"/>
</dbReference>
<keyword evidence="2 7" id="KW-0575">Peroxidase</keyword>
<keyword evidence="3 7" id="KW-0349">Heme</keyword>
<comment type="caution">
    <text evidence="12">The sequence shown here is derived from an EMBL/GenBank/DDBJ whole genome shotgun (WGS) entry which is preliminary data.</text>
</comment>
<evidence type="ECO:0000256" key="2">
    <source>
        <dbReference type="ARBA" id="ARBA00022559"/>
    </source>
</evidence>
<dbReference type="OrthoDB" id="255727at2"/>
<keyword evidence="4 7" id="KW-0479">Metal-binding</keyword>
<dbReference type="PROSITE" id="PS51402">
    <property type="entry name" value="CATALASE_3"/>
    <property type="match status" value="1"/>
</dbReference>
<sequence>MLKVFTKNLGFYISLCLLGSLANAQDLETYDAQRIADIFYKLNGDSKNPKSRVNHVKGFCASGTFTPSEDFNQSSLNLPLFREGKILTQVRYSLGGAIKDDRSKQRGMALNFLGKNDNWTMVMLNTEINFAKNPQEFGQFFEMKIPNFMNAQKIKELSQRDSYKNFNTYLERIGISSLEHTPFYSIHTFWFEDYSRNLIPARWKFIPKDGITYLNTQELKSVSKDFLKENFITYTKDKPIEYKMYLEFANKGDILDDTTALWQGEHKNLFMGTLQVSKYEGEECNQDVYFPSELPKGVGVPKDPIFELRTPTYAITFGKRQ</sequence>
<evidence type="ECO:0000313" key="13">
    <source>
        <dbReference type="Proteomes" id="UP000249746"/>
    </source>
</evidence>
<feature type="domain" description="Catalase core" evidence="11">
    <location>
        <begin position="51"/>
        <end position="316"/>
    </location>
</feature>
<evidence type="ECO:0000256" key="8">
    <source>
        <dbReference type="PIRSR" id="PIRSR000296-1"/>
    </source>
</evidence>
<dbReference type="InterPro" id="IPR020835">
    <property type="entry name" value="Catalase_sf"/>
</dbReference>
<dbReference type="Pfam" id="PF00199">
    <property type="entry name" value="Catalase"/>
    <property type="match status" value="1"/>
</dbReference>
<dbReference type="SUPFAM" id="SSF56634">
    <property type="entry name" value="Heme-dependent catalase-like"/>
    <property type="match status" value="1"/>
</dbReference>
<name>A0A2W6MT27_9HELI</name>
<accession>A0A2W6MT27</accession>
<dbReference type="Gene3D" id="2.40.180.10">
    <property type="entry name" value="Catalase core domain"/>
    <property type="match status" value="1"/>
</dbReference>
<dbReference type="GO" id="GO:0020037">
    <property type="term" value="F:heme binding"/>
    <property type="evidence" value="ECO:0007669"/>
    <property type="project" value="InterPro"/>
</dbReference>
<proteinExistence type="inferred from homology"/>
<gene>
    <name evidence="12" type="ORF">B6S12_08380</name>
</gene>
<feature type="active site" evidence="8">
    <location>
        <position position="55"/>
    </location>
</feature>
<dbReference type="GO" id="GO:0046872">
    <property type="term" value="F:metal ion binding"/>
    <property type="evidence" value="ECO:0007669"/>
    <property type="project" value="UniProtKB-KW"/>
</dbReference>
<evidence type="ECO:0000259" key="11">
    <source>
        <dbReference type="Pfam" id="PF00199"/>
    </source>
</evidence>
<organism evidence="12 13">
    <name type="scientific">Helicobacter valdiviensis</name>
    <dbReference type="NCBI Taxonomy" id="1458358"/>
    <lineage>
        <taxon>Bacteria</taxon>
        <taxon>Pseudomonadati</taxon>
        <taxon>Campylobacterota</taxon>
        <taxon>Epsilonproteobacteria</taxon>
        <taxon>Campylobacterales</taxon>
        <taxon>Helicobacteraceae</taxon>
        <taxon>Helicobacter</taxon>
    </lineage>
</organism>
<evidence type="ECO:0000256" key="5">
    <source>
        <dbReference type="ARBA" id="ARBA00023002"/>
    </source>
</evidence>
<keyword evidence="10" id="KW-0732">Signal</keyword>
<comment type="similarity">
    <text evidence="1 7">Belongs to the catalase family.</text>
</comment>
<dbReference type="PANTHER" id="PTHR11465">
    <property type="entry name" value="CATALASE"/>
    <property type="match status" value="1"/>
</dbReference>
<evidence type="ECO:0000256" key="4">
    <source>
        <dbReference type="ARBA" id="ARBA00022723"/>
    </source>
</evidence>
<evidence type="ECO:0000256" key="3">
    <source>
        <dbReference type="ARBA" id="ARBA00022617"/>
    </source>
</evidence>
<evidence type="ECO:0000256" key="6">
    <source>
        <dbReference type="ARBA" id="ARBA00023004"/>
    </source>
</evidence>
<feature type="binding site" description="axial binding residue" evidence="9">
    <location>
        <position position="313"/>
    </location>
    <ligand>
        <name>heme</name>
        <dbReference type="ChEBI" id="CHEBI:30413"/>
    </ligand>
    <ligandPart>
        <name>Fe</name>
        <dbReference type="ChEBI" id="CHEBI:18248"/>
    </ligandPart>
</feature>
<evidence type="ECO:0000313" key="12">
    <source>
        <dbReference type="EMBL" id="PZT47572.1"/>
    </source>
</evidence>
<keyword evidence="5 7" id="KW-0560">Oxidoreductase</keyword>
<protein>
    <recommendedName>
        <fullName evidence="7">Catalase-related peroxidase</fullName>
        <ecNumber evidence="7">1.11.1.-</ecNumber>
    </recommendedName>
</protein>
<comment type="cofactor">
    <cofactor evidence="7">
        <name>heme</name>
        <dbReference type="ChEBI" id="CHEBI:30413"/>
    </cofactor>
</comment>
<evidence type="ECO:0000256" key="1">
    <source>
        <dbReference type="ARBA" id="ARBA00005329"/>
    </source>
</evidence>
<dbReference type="InterPro" id="IPR018028">
    <property type="entry name" value="Catalase"/>
</dbReference>
<dbReference type="Proteomes" id="UP000249746">
    <property type="component" value="Unassembled WGS sequence"/>
</dbReference>
<reference evidence="12 13" key="1">
    <citation type="submission" date="2017-03" db="EMBL/GenBank/DDBJ databases">
        <title>Genomic and clinical evidence uncovers the enterohepatic species Helicobacter valdiviensis as a potential human intestinal pathogen.</title>
        <authorList>
            <person name="Fresia P."/>
            <person name="Jara R."/>
            <person name="Sierra R."/>
            <person name="Ferres I."/>
            <person name="Greif G."/>
            <person name="Iraola G."/>
            <person name="Collado L."/>
        </authorList>
    </citation>
    <scope>NUCLEOTIDE SEQUENCE [LARGE SCALE GENOMIC DNA]</scope>
    <source>
        <strain evidence="12 13">WBE14</strain>
    </source>
</reference>
<feature type="signal peptide" evidence="10">
    <location>
        <begin position="1"/>
        <end position="24"/>
    </location>
</feature>